<reference evidence="9 10" key="1">
    <citation type="submission" date="2017-08" db="EMBL/GenBank/DDBJ databases">
        <title>Infants hospitalized years apart are colonized by the same room-sourced microbial strains.</title>
        <authorList>
            <person name="Brooks B."/>
            <person name="Olm M.R."/>
            <person name="Firek B.A."/>
            <person name="Baker R."/>
            <person name="Thomas B.C."/>
            <person name="Morowitz M.J."/>
            <person name="Banfield J.F."/>
        </authorList>
    </citation>
    <scope>NUCLEOTIDE SEQUENCE [LARGE SCALE GENOMIC DNA]</scope>
    <source>
        <strain evidence="9">S2_006_000_R2_64</strain>
    </source>
</reference>
<keyword evidence="3 6" id="KW-0479">Metal-binding</keyword>
<dbReference type="EMBL" id="QFOT01000030">
    <property type="protein sequence ID" value="PZP56307.1"/>
    <property type="molecule type" value="Genomic_DNA"/>
</dbReference>
<gene>
    <name evidence="9" type="ORF">DI586_04080</name>
</gene>
<feature type="region of interest" description="Disordered" evidence="7">
    <location>
        <begin position="172"/>
        <end position="235"/>
    </location>
</feature>
<evidence type="ECO:0000256" key="5">
    <source>
        <dbReference type="ARBA" id="ARBA00023004"/>
    </source>
</evidence>
<evidence type="ECO:0000259" key="8">
    <source>
        <dbReference type="PROSITE" id="PS51007"/>
    </source>
</evidence>
<proteinExistence type="predicted"/>
<dbReference type="GO" id="GO:0020037">
    <property type="term" value="F:heme binding"/>
    <property type="evidence" value="ECO:0007669"/>
    <property type="project" value="InterPro"/>
</dbReference>
<evidence type="ECO:0000256" key="3">
    <source>
        <dbReference type="ARBA" id="ARBA00022723"/>
    </source>
</evidence>
<dbReference type="AlphaFoldDB" id="A0A2W5FR56"/>
<dbReference type="PROSITE" id="PS51007">
    <property type="entry name" value="CYTC"/>
    <property type="match status" value="1"/>
</dbReference>
<protein>
    <submittedName>
        <fullName evidence="9">Cytochrome c family protein</fullName>
    </submittedName>
</protein>
<dbReference type="PRINTS" id="PR00604">
    <property type="entry name" value="CYTCHRMECIAB"/>
</dbReference>
<comment type="caution">
    <text evidence="9">The sequence shown here is derived from an EMBL/GenBank/DDBJ whole genome shotgun (WGS) entry which is preliminary data.</text>
</comment>
<keyword evidence="2 6" id="KW-0349">Heme</keyword>
<dbReference type="InterPro" id="IPR009056">
    <property type="entry name" value="Cyt_c-like_dom"/>
</dbReference>
<sequence>MNMKSNIAFAAILSAGLLAMVSGKFGQYLVAPHHLEKDAVTVEATETTGGGAAAVAMPEPILAMIASADIERGKGVAKACAACHHIEKGGANGVGPGLYGVVGNQKQAHPGYAYSGTLNKQGGDVWTYEELNKFLWKPKAYDKETKMTYAGVKKAEDRAALIAYLRSMDDAPQAMPSQGEIDQEAKDLAPPVAEAAGQASAAAPDAAAAPKDATAPAAKDAAPVDAAKGEEKPAQ</sequence>
<evidence type="ECO:0000256" key="4">
    <source>
        <dbReference type="ARBA" id="ARBA00022982"/>
    </source>
</evidence>
<keyword evidence="5 6" id="KW-0408">Iron</keyword>
<dbReference type="SUPFAM" id="SSF46626">
    <property type="entry name" value="Cytochrome c"/>
    <property type="match status" value="1"/>
</dbReference>
<dbReference type="GO" id="GO:0009055">
    <property type="term" value="F:electron transfer activity"/>
    <property type="evidence" value="ECO:0007669"/>
    <property type="project" value="InterPro"/>
</dbReference>
<accession>A0A2W5FR56</accession>
<feature type="compositionally biased region" description="Low complexity" evidence="7">
    <location>
        <begin position="189"/>
        <end position="226"/>
    </location>
</feature>
<evidence type="ECO:0000256" key="7">
    <source>
        <dbReference type="SAM" id="MobiDB-lite"/>
    </source>
</evidence>
<evidence type="ECO:0000256" key="6">
    <source>
        <dbReference type="PROSITE-ProRule" id="PRU00433"/>
    </source>
</evidence>
<dbReference type="Gene3D" id="1.10.760.10">
    <property type="entry name" value="Cytochrome c-like domain"/>
    <property type="match status" value="1"/>
</dbReference>
<organism evidence="9 10">
    <name type="scientific">Micavibrio aeruginosavorus</name>
    <dbReference type="NCBI Taxonomy" id="349221"/>
    <lineage>
        <taxon>Bacteria</taxon>
        <taxon>Pseudomonadati</taxon>
        <taxon>Bdellovibrionota</taxon>
        <taxon>Bdellovibrionia</taxon>
        <taxon>Bdellovibrionales</taxon>
        <taxon>Pseudobdellovibrionaceae</taxon>
        <taxon>Micavibrio</taxon>
    </lineage>
</organism>
<feature type="domain" description="Cytochrome c" evidence="8">
    <location>
        <begin position="68"/>
        <end position="169"/>
    </location>
</feature>
<evidence type="ECO:0000313" key="10">
    <source>
        <dbReference type="Proteomes" id="UP000249739"/>
    </source>
</evidence>
<keyword evidence="4" id="KW-0249">Electron transport</keyword>
<dbReference type="Proteomes" id="UP000249739">
    <property type="component" value="Unassembled WGS sequence"/>
</dbReference>
<name>A0A2W5FR56_9BACT</name>
<dbReference type="InterPro" id="IPR002327">
    <property type="entry name" value="Cyt_c_1A/1B"/>
</dbReference>
<dbReference type="GO" id="GO:0046872">
    <property type="term" value="F:metal ion binding"/>
    <property type="evidence" value="ECO:0007669"/>
    <property type="project" value="UniProtKB-KW"/>
</dbReference>
<evidence type="ECO:0000313" key="9">
    <source>
        <dbReference type="EMBL" id="PZP56307.1"/>
    </source>
</evidence>
<dbReference type="PANTHER" id="PTHR11961">
    <property type="entry name" value="CYTOCHROME C"/>
    <property type="match status" value="1"/>
</dbReference>
<keyword evidence="1" id="KW-0813">Transport</keyword>
<dbReference type="InterPro" id="IPR036909">
    <property type="entry name" value="Cyt_c-like_dom_sf"/>
</dbReference>
<evidence type="ECO:0000256" key="1">
    <source>
        <dbReference type="ARBA" id="ARBA00022448"/>
    </source>
</evidence>
<dbReference type="Pfam" id="PF00034">
    <property type="entry name" value="Cytochrom_C"/>
    <property type="match status" value="1"/>
</dbReference>
<evidence type="ECO:0000256" key="2">
    <source>
        <dbReference type="ARBA" id="ARBA00022617"/>
    </source>
</evidence>